<protein>
    <recommendedName>
        <fullName evidence="2">Thioredoxin domain-containing protein</fullName>
    </recommendedName>
</protein>
<evidence type="ECO:0000259" key="2">
    <source>
        <dbReference type="Pfam" id="PF06110"/>
    </source>
</evidence>
<dbReference type="SUPFAM" id="SSF52833">
    <property type="entry name" value="Thioredoxin-like"/>
    <property type="match status" value="1"/>
</dbReference>
<name>A0A9P4T9T7_CURKU</name>
<dbReference type="PANTHER" id="PTHR12452:SF0">
    <property type="entry name" value="THIOREDOXIN DOMAIN-CONTAINING PROTEIN 17"/>
    <property type="match status" value="1"/>
</dbReference>
<dbReference type="PANTHER" id="PTHR12452">
    <property type="entry name" value="42-9-9 PROTEIN-RELATED"/>
    <property type="match status" value="1"/>
</dbReference>
<dbReference type="InterPro" id="IPR010357">
    <property type="entry name" value="TXNDC17_dom"/>
</dbReference>
<evidence type="ECO:0000313" key="4">
    <source>
        <dbReference type="Proteomes" id="UP000801428"/>
    </source>
</evidence>
<keyword evidence="4" id="KW-1185">Reference proteome</keyword>
<dbReference type="OrthoDB" id="78947at2759"/>
<sequence>MPITDHYPIPPSTQDLPVPIDSSAPLFLCFIAGTDPATNASWCPDVRAALPKLQRVFESETAPKLLYVHVGQKPEWKDQGNVYRTQWGVKAVPQLVKFQRIGGEVKVVGQLVENEVLDEEKLGAFVSA</sequence>
<dbReference type="EMBL" id="SWKU01000019">
    <property type="protein sequence ID" value="KAF2998630.1"/>
    <property type="molecule type" value="Genomic_DNA"/>
</dbReference>
<dbReference type="GO" id="GO:0005829">
    <property type="term" value="C:cytosol"/>
    <property type="evidence" value="ECO:0007669"/>
    <property type="project" value="TreeGrafter"/>
</dbReference>
<dbReference type="GO" id="GO:0047134">
    <property type="term" value="F:protein-disulfide reductase [NAD(P)H] activity"/>
    <property type="evidence" value="ECO:0007669"/>
    <property type="project" value="InterPro"/>
</dbReference>
<evidence type="ECO:0000313" key="3">
    <source>
        <dbReference type="EMBL" id="KAF2998630.1"/>
    </source>
</evidence>
<proteinExistence type="inferred from homology"/>
<feature type="domain" description="Thioredoxin" evidence="2">
    <location>
        <begin position="23"/>
        <end position="110"/>
    </location>
</feature>
<reference evidence="3" key="1">
    <citation type="submission" date="2019-04" db="EMBL/GenBank/DDBJ databases">
        <title>Sequencing of skin fungus with MAO and IRED activity.</title>
        <authorList>
            <person name="Marsaioli A.J."/>
            <person name="Bonatto J.M.C."/>
            <person name="Reis Junior O."/>
        </authorList>
    </citation>
    <scope>NUCLEOTIDE SEQUENCE</scope>
    <source>
        <strain evidence="3">30M1</strain>
    </source>
</reference>
<evidence type="ECO:0000256" key="1">
    <source>
        <dbReference type="ARBA" id="ARBA00008987"/>
    </source>
</evidence>
<accession>A0A9P4T9T7</accession>
<dbReference type="InterPro" id="IPR045108">
    <property type="entry name" value="TXNDC17-like"/>
</dbReference>
<comment type="similarity">
    <text evidence="1">Belongs to the thioredoxin family.</text>
</comment>
<organism evidence="3 4">
    <name type="scientific">Curvularia kusanoi</name>
    <name type="common">Cochliobolus kusanoi</name>
    <dbReference type="NCBI Taxonomy" id="90978"/>
    <lineage>
        <taxon>Eukaryota</taxon>
        <taxon>Fungi</taxon>
        <taxon>Dikarya</taxon>
        <taxon>Ascomycota</taxon>
        <taxon>Pezizomycotina</taxon>
        <taxon>Dothideomycetes</taxon>
        <taxon>Pleosporomycetidae</taxon>
        <taxon>Pleosporales</taxon>
        <taxon>Pleosporineae</taxon>
        <taxon>Pleosporaceae</taxon>
        <taxon>Curvularia</taxon>
    </lineage>
</organism>
<dbReference type="Proteomes" id="UP000801428">
    <property type="component" value="Unassembled WGS sequence"/>
</dbReference>
<comment type="caution">
    <text evidence="3">The sequence shown here is derived from an EMBL/GenBank/DDBJ whole genome shotgun (WGS) entry which is preliminary data.</text>
</comment>
<dbReference type="Gene3D" id="3.40.30.10">
    <property type="entry name" value="Glutaredoxin"/>
    <property type="match status" value="1"/>
</dbReference>
<dbReference type="Pfam" id="PF06110">
    <property type="entry name" value="TXD17-like_Trx"/>
    <property type="match status" value="1"/>
</dbReference>
<dbReference type="InterPro" id="IPR036249">
    <property type="entry name" value="Thioredoxin-like_sf"/>
</dbReference>
<dbReference type="AlphaFoldDB" id="A0A9P4T9T7"/>
<gene>
    <name evidence="3" type="ORF">E8E13_007430</name>
</gene>